<dbReference type="InterPro" id="IPR013595">
    <property type="entry name" value="Pept_S33_TAP-like_C"/>
</dbReference>
<dbReference type="Pfam" id="PF00561">
    <property type="entry name" value="Abhydrolase_1"/>
    <property type="match status" value="1"/>
</dbReference>
<dbReference type="SUPFAM" id="SSF53474">
    <property type="entry name" value="alpha/beta-Hydrolases"/>
    <property type="match status" value="1"/>
</dbReference>
<evidence type="ECO:0000256" key="5">
    <source>
        <dbReference type="SAM" id="SignalP"/>
    </source>
</evidence>
<sequence>MWTRAIKLALSGIVVTASLPLLGATAAAAPAHDRTSAVESRRVDRVPTPRLDWRSCWEVAECATVQLPLDYDEPDGAVTTVGVLRIKAKDQANKIGSLFVNPGGPGGSAMSFARRAPSVLSEALLQRFDIVGVEPRGLGWSTQVRCFTSSEEVATVLDPMYEHHAPFGEDQEQEYVQASKSFGEACSTTGLPLSASMSTAEVARDMDVIRRALGEEKLNFFGQSYGTLLGQYYANMFPDRFRAMVVDGVVDPRAWVGDTHQILDARMRSAEAAQRALYELLGRCREAGPQRCAFADGDPVRKFEEIAETLKNEPVVLDRPGGPVTATYDDILATVAGSLGARHPADLIVPLLQEVWAALHGTPPPPVSPTGTKALAGQGVEPGTPDADWDNNWEMRYSVRCSEILQPADVSLWPAAVAQRERDVPHFGRLYGWLASPCASNTWTARDEDAYLGPFGKRTAAPLLYVGSRWDSITSYDAAVAASRTHPGARLVTSNNWGHTGYGWSACTTAAVDDYLLSLTLPSTAAECLDGDQPFEEPAGGPQRQPEPRTLLTPGS</sequence>
<feature type="signal peptide" evidence="5">
    <location>
        <begin position="1"/>
        <end position="23"/>
    </location>
</feature>
<dbReference type="PANTHER" id="PTHR43248">
    <property type="entry name" value="2-SUCCINYL-6-HYDROXY-2,4-CYCLOHEXADIENE-1-CARBOXYLATE SYNTHASE"/>
    <property type="match status" value="1"/>
</dbReference>
<protein>
    <submittedName>
        <fullName evidence="8">Pimeloyl-ACP methyl ester carboxylesterase</fullName>
    </submittedName>
</protein>
<dbReference type="PANTHER" id="PTHR43248:SF29">
    <property type="entry name" value="TRIPEPTIDYL AMINOPEPTIDASE"/>
    <property type="match status" value="1"/>
</dbReference>
<feature type="region of interest" description="Disordered" evidence="4">
    <location>
        <begin position="528"/>
        <end position="556"/>
    </location>
</feature>
<comment type="caution">
    <text evidence="8">The sequence shown here is derived from an EMBL/GenBank/DDBJ whole genome shotgun (WGS) entry which is preliminary data.</text>
</comment>
<evidence type="ECO:0000256" key="3">
    <source>
        <dbReference type="ARBA" id="ARBA00022801"/>
    </source>
</evidence>
<evidence type="ECO:0000259" key="6">
    <source>
        <dbReference type="Pfam" id="PF00561"/>
    </source>
</evidence>
<dbReference type="EMBL" id="JAVDYB010000001">
    <property type="protein sequence ID" value="MDR7277173.1"/>
    <property type="molecule type" value="Genomic_DNA"/>
</dbReference>
<dbReference type="InterPro" id="IPR000073">
    <property type="entry name" value="AB_hydrolase_1"/>
</dbReference>
<proteinExistence type="inferred from homology"/>
<dbReference type="Gene3D" id="3.40.50.1820">
    <property type="entry name" value="alpha/beta hydrolase"/>
    <property type="match status" value="1"/>
</dbReference>
<keyword evidence="3" id="KW-0378">Hydrolase</keyword>
<feature type="domain" description="AB hydrolase-1" evidence="6">
    <location>
        <begin position="98"/>
        <end position="249"/>
    </location>
</feature>
<dbReference type="RefSeq" id="WP_310369374.1">
    <property type="nucleotide sequence ID" value="NZ_JAVDYB010000001.1"/>
</dbReference>
<evidence type="ECO:0000313" key="9">
    <source>
        <dbReference type="Proteomes" id="UP001183643"/>
    </source>
</evidence>
<name>A0AAE3YRL1_9ACTN</name>
<keyword evidence="9" id="KW-1185">Reference proteome</keyword>
<gene>
    <name evidence="8" type="ORF">J2S41_003951</name>
</gene>
<organism evidence="8 9">
    <name type="scientific">Catenuloplanes atrovinosus</name>
    <dbReference type="NCBI Taxonomy" id="137266"/>
    <lineage>
        <taxon>Bacteria</taxon>
        <taxon>Bacillati</taxon>
        <taxon>Actinomycetota</taxon>
        <taxon>Actinomycetes</taxon>
        <taxon>Micromonosporales</taxon>
        <taxon>Micromonosporaceae</taxon>
        <taxon>Catenuloplanes</taxon>
    </lineage>
</organism>
<feature type="chain" id="PRO_5042138540" evidence="5">
    <location>
        <begin position="24"/>
        <end position="556"/>
    </location>
</feature>
<accession>A0AAE3YRL1</accession>
<dbReference type="InterPro" id="IPR051601">
    <property type="entry name" value="Serine_prot/Carboxylest_S33"/>
</dbReference>
<evidence type="ECO:0000256" key="4">
    <source>
        <dbReference type="SAM" id="MobiDB-lite"/>
    </source>
</evidence>
<dbReference type="Pfam" id="PF08386">
    <property type="entry name" value="Abhydrolase_4"/>
    <property type="match status" value="1"/>
</dbReference>
<evidence type="ECO:0000313" key="8">
    <source>
        <dbReference type="EMBL" id="MDR7277173.1"/>
    </source>
</evidence>
<keyword evidence="2 5" id="KW-0732">Signal</keyword>
<dbReference type="Proteomes" id="UP001183643">
    <property type="component" value="Unassembled WGS sequence"/>
</dbReference>
<evidence type="ECO:0000256" key="1">
    <source>
        <dbReference type="ARBA" id="ARBA00010088"/>
    </source>
</evidence>
<feature type="domain" description="Peptidase S33 tripeptidyl aminopeptidase-like C-terminal" evidence="7">
    <location>
        <begin position="438"/>
        <end position="528"/>
    </location>
</feature>
<dbReference type="GO" id="GO:0016787">
    <property type="term" value="F:hydrolase activity"/>
    <property type="evidence" value="ECO:0007669"/>
    <property type="project" value="UniProtKB-KW"/>
</dbReference>
<evidence type="ECO:0000256" key="2">
    <source>
        <dbReference type="ARBA" id="ARBA00022729"/>
    </source>
</evidence>
<evidence type="ECO:0000259" key="7">
    <source>
        <dbReference type="Pfam" id="PF08386"/>
    </source>
</evidence>
<reference evidence="8" key="1">
    <citation type="submission" date="2023-07" db="EMBL/GenBank/DDBJ databases">
        <title>Sequencing the genomes of 1000 actinobacteria strains.</title>
        <authorList>
            <person name="Klenk H.-P."/>
        </authorList>
    </citation>
    <scope>NUCLEOTIDE SEQUENCE</scope>
    <source>
        <strain evidence="8">DSM 44707</strain>
    </source>
</reference>
<comment type="similarity">
    <text evidence="1">Belongs to the peptidase S33 family.</text>
</comment>
<dbReference type="AlphaFoldDB" id="A0AAE3YRL1"/>
<dbReference type="InterPro" id="IPR029058">
    <property type="entry name" value="AB_hydrolase_fold"/>
</dbReference>